<keyword evidence="1 10" id="KW-0436">Ligase</keyword>
<dbReference type="PANTHER" id="PTHR43445">
    <property type="entry name" value="UDP-N-ACETYLMURAMATE--L-ALANINE LIGASE-RELATED"/>
    <property type="match status" value="1"/>
</dbReference>
<evidence type="ECO:0000256" key="7">
    <source>
        <dbReference type="ARBA" id="ARBA00023306"/>
    </source>
</evidence>
<dbReference type="PROSITE" id="PS50206">
    <property type="entry name" value="RHODANESE_3"/>
    <property type="match status" value="1"/>
</dbReference>
<keyword evidence="6" id="KW-0573">Peptidoglycan synthesis</keyword>
<feature type="domain" description="Rhodanese" evidence="9">
    <location>
        <begin position="63"/>
        <end position="139"/>
    </location>
</feature>
<keyword evidence="8" id="KW-0961">Cell wall biogenesis/degradation</keyword>
<dbReference type="Gene3D" id="3.40.50.720">
    <property type="entry name" value="NAD(P)-binding Rossmann-like Domain"/>
    <property type="match status" value="1"/>
</dbReference>
<evidence type="ECO:0000256" key="1">
    <source>
        <dbReference type="ARBA" id="ARBA00022598"/>
    </source>
</evidence>
<dbReference type="GO" id="GO:0005524">
    <property type="term" value="F:ATP binding"/>
    <property type="evidence" value="ECO:0007669"/>
    <property type="project" value="UniProtKB-KW"/>
</dbReference>
<dbReference type="GO" id="GO:0051301">
    <property type="term" value="P:cell division"/>
    <property type="evidence" value="ECO:0007669"/>
    <property type="project" value="UniProtKB-KW"/>
</dbReference>
<comment type="caution">
    <text evidence="10">The sequence shown here is derived from an EMBL/GenBank/DDBJ whole genome shotgun (WGS) entry which is preliminary data.</text>
</comment>
<evidence type="ECO:0000256" key="6">
    <source>
        <dbReference type="ARBA" id="ARBA00022984"/>
    </source>
</evidence>
<dbReference type="Pfam" id="PF01225">
    <property type="entry name" value="Mur_ligase"/>
    <property type="match status" value="1"/>
</dbReference>
<accession>A0A1F6CFP6</accession>
<dbReference type="GO" id="GO:0016881">
    <property type="term" value="F:acid-amino acid ligase activity"/>
    <property type="evidence" value="ECO:0007669"/>
    <property type="project" value="InterPro"/>
</dbReference>
<dbReference type="InterPro" id="IPR000713">
    <property type="entry name" value="Mur_ligase_N"/>
</dbReference>
<dbReference type="EMBL" id="MFKF01000259">
    <property type="protein sequence ID" value="OGG48053.1"/>
    <property type="molecule type" value="Genomic_DNA"/>
</dbReference>
<evidence type="ECO:0000313" key="11">
    <source>
        <dbReference type="Proteomes" id="UP000178606"/>
    </source>
</evidence>
<reference evidence="10 11" key="1">
    <citation type="journal article" date="2016" name="Nat. Commun.">
        <title>Thousands of microbial genomes shed light on interconnected biogeochemical processes in an aquifer system.</title>
        <authorList>
            <person name="Anantharaman K."/>
            <person name="Brown C.T."/>
            <person name="Hug L.A."/>
            <person name="Sharon I."/>
            <person name="Castelle C.J."/>
            <person name="Probst A.J."/>
            <person name="Thomas B.C."/>
            <person name="Singh A."/>
            <person name="Wilkins M.J."/>
            <person name="Karaoz U."/>
            <person name="Brodie E.L."/>
            <person name="Williams K.H."/>
            <person name="Hubbard S.S."/>
            <person name="Banfield J.F."/>
        </authorList>
    </citation>
    <scope>NUCLEOTIDE SEQUENCE [LARGE SCALE GENOMIC DNA]</scope>
    <source>
        <strain evidence="11">RIFCSPLOWO2_12_FULL_64_10</strain>
    </source>
</reference>
<evidence type="ECO:0000256" key="4">
    <source>
        <dbReference type="ARBA" id="ARBA00022840"/>
    </source>
</evidence>
<keyword evidence="5" id="KW-0133">Cell shape</keyword>
<dbReference type="AlphaFoldDB" id="A0A1F6CFP6"/>
<keyword evidence="7" id="KW-0131">Cell cycle</keyword>
<dbReference type="Pfam" id="PF08245">
    <property type="entry name" value="Mur_ligase_M"/>
    <property type="match status" value="1"/>
</dbReference>
<keyword evidence="2" id="KW-0132">Cell division</keyword>
<organism evidence="10 11">
    <name type="scientific">Handelsmanbacteria sp. (strain RIFCSPLOWO2_12_FULL_64_10)</name>
    <dbReference type="NCBI Taxonomy" id="1817868"/>
    <lineage>
        <taxon>Bacteria</taxon>
        <taxon>Candidatus Handelsmaniibacteriota</taxon>
    </lineage>
</organism>
<dbReference type="InterPro" id="IPR050061">
    <property type="entry name" value="MurCDEF_pg_biosynth"/>
</dbReference>
<evidence type="ECO:0000256" key="3">
    <source>
        <dbReference type="ARBA" id="ARBA00022741"/>
    </source>
</evidence>
<dbReference type="Gene3D" id="3.90.190.20">
    <property type="entry name" value="Mur ligase, C-terminal domain"/>
    <property type="match status" value="1"/>
</dbReference>
<dbReference type="NCBIfam" id="TIGR01081">
    <property type="entry name" value="mpl"/>
    <property type="match status" value="1"/>
</dbReference>
<dbReference type="Pfam" id="PF02875">
    <property type="entry name" value="Mur_ligase_C"/>
    <property type="match status" value="1"/>
</dbReference>
<dbReference type="SUPFAM" id="SSF53623">
    <property type="entry name" value="MurD-like peptide ligases, catalytic domain"/>
    <property type="match status" value="1"/>
</dbReference>
<evidence type="ECO:0000256" key="8">
    <source>
        <dbReference type="ARBA" id="ARBA00023316"/>
    </source>
</evidence>
<dbReference type="InterPro" id="IPR036565">
    <property type="entry name" value="Mur-like_cat_sf"/>
</dbReference>
<dbReference type="GO" id="GO:0008360">
    <property type="term" value="P:regulation of cell shape"/>
    <property type="evidence" value="ECO:0007669"/>
    <property type="project" value="UniProtKB-KW"/>
</dbReference>
<keyword evidence="4" id="KW-0067">ATP-binding</keyword>
<dbReference type="PANTHER" id="PTHR43445:SF5">
    <property type="entry name" value="UDP-N-ACETYLMURAMATE--L-ALANYL-GAMMA-D-GLUTAMYL-MESO-2,6-DIAMINOHEPTANDIOATE LIGASE"/>
    <property type="match status" value="1"/>
</dbReference>
<sequence>MAALAGMLRGRGYRVAGSDAGVYPPMSTFLKEQEIPAYDGYDGAHLDPPPDLVVVGNAISRGNAEAEAVLERRLRYASLPEVLKAFFIRGKTSVVVAGTHGKTTTSSMIAWALASAGRDPGFMIGGIPENFGQGYRAGAGPHFVSEGDEYDTAFFDKGPKFLHYLPDVVVVNAVEFDHADIYRDLGEIQVAFARLVNLIPRNGLLVLCADEPGAMGLGSRAFCPVQTFGLTPAATWTARDLRFGTEETGFTALREGGKFGLFSVPLRGEHNVRNALATLTVCAHLGLTASEVREGLSTFRGVRRRLTVRGIAGEVTVFDDFAKHPTEIRETLRGLRLSFPDRRIWAVFEPATATARRAAFQGDYPPAFDPADRVVIAPVFRPDKAPEGERLRMDQLVQDIAARGRPVARPLSIDAIVDLVAGEAQKGDLVICMSNGGFGGIHEKLLTALKNRHGA</sequence>
<name>A0A1F6CFP6_HANXR</name>
<dbReference type="InterPro" id="IPR013221">
    <property type="entry name" value="Mur_ligase_cen"/>
</dbReference>
<dbReference type="GO" id="GO:0071555">
    <property type="term" value="P:cell wall organization"/>
    <property type="evidence" value="ECO:0007669"/>
    <property type="project" value="UniProtKB-KW"/>
</dbReference>
<dbReference type="InterPro" id="IPR005757">
    <property type="entry name" value="Mpl"/>
</dbReference>
<evidence type="ECO:0000259" key="9">
    <source>
        <dbReference type="PROSITE" id="PS50206"/>
    </source>
</evidence>
<dbReference type="SUPFAM" id="SSF53244">
    <property type="entry name" value="MurD-like peptide ligases, peptide-binding domain"/>
    <property type="match status" value="1"/>
</dbReference>
<dbReference type="SUPFAM" id="SSF51984">
    <property type="entry name" value="MurCD N-terminal domain"/>
    <property type="match status" value="1"/>
</dbReference>
<evidence type="ECO:0000313" key="10">
    <source>
        <dbReference type="EMBL" id="OGG48053.1"/>
    </source>
</evidence>
<evidence type="ECO:0000256" key="2">
    <source>
        <dbReference type="ARBA" id="ARBA00022618"/>
    </source>
</evidence>
<dbReference type="InterPro" id="IPR001763">
    <property type="entry name" value="Rhodanese-like_dom"/>
</dbReference>
<gene>
    <name evidence="10" type="ORF">A3F84_22500</name>
</gene>
<dbReference type="Gene3D" id="3.40.1190.10">
    <property type="entry name" value="Mur-like, catalytic domain"/>
    <property type="match status" value="1"/>
</dbReference>
<keyword evidence="3" id="KW-0547">Nucleotide-binding</keyword>
<dbReference type="InterPro" id="IPR004101">
    <property type="entry name" value="Mur_ligase_C"/>
</dbReference>
<dbReference type="GO" id="GO:0009252">
    <property type="term" value="P:peptidoglycan biosynthetic process"/>
    <property type="evidence" value="ECO:0007669"/>
    <property type="project" value="UniProtKB-KW"/>
</dbReference>
<protein>
    <submittedName>
        <fullName evidence="10">UDP-N-acetylmuramate:L-alanyl-gamma-D-glutamyl-meso-diaminopimelate ligase</fullName>
    </submittedName>
</protein>
<dbReference type="Proteomes" id="UP000178606">
    <property type="component" value="Unassembled WGS sequence"/>
</dbReference>
<evidence type="ECO:0000256" key="5">
    <source>
        <dbReference type="ARBA" id="ARBA00022960"/>
    </source>
</evidence>
<proteinExistence type="predicted"/>
<dbReference type="InterPro" id="IPR036615">
    <property type="entry name" value="Mur_ligase_C_dom_sf"/>
</dbReference>